<name>A0A1G6AY40_9BACT</name>
<dbReference type="GO" id="GO:0005524">
    <property type="term" value="F:ATP binding"/>
    <property type="evidence" value="ECO:0007669"/>
    <property type="project" value="UniProtKB-UniRule"/>
</dbReference>
<dbReference type="Gene3D" id="6.20.220.10">
    <property type="entry name" value="ClpX chaperone, C4-type zinc finger domain"/>
    <property type="match status" value="1"/>
</dbReference>
<keyword evidence="10" id="KW-1185">Reference proteome</keyword>
<dbReference type="NCBIfam" id="TIGR00382">
    <property type="entry name" value="clpX"/>
    <property type="match status" value="1"/>
</dbReference>
<dbReference type="GO" id="GO:0008233">
    <property type="term" value="F:peptidase activity"/>
    <property type="evidence" value="ECO:0007669"/>
    <property type="project" value="UniProtKB-KW"/>
</dbReference>
<dbReference type="SMART" id="SM01086">
    <property type="entry name" value="ClpB_D2-small"/>
    <property type="match status" value="1"/>
</dbReference>
<dbReference type="SUPFAM" id="SSF57716">
    <property type="entry name" value="Glucocorticoid receptor-like (DNA-binding domain)"/>
    <property type="match status" value="1"/>
</dbReference>
<dbReference type="InterPro" id="IPR010603">
    <property type="entry name" value="Znf_CppX_C4"/>
</dbReference>
<dbReference type="Gene3D" id="3.40.50.300">
    <property type="entry name" value="P-loop containing nucleotide triphosphate hydrolases"/>
    <property type="match status" value="1"/>
</dbReference>
<dbReference type="Pfam" id="PF10431">
    <property type="entry name" value="ClpB_D2-small"/>
    <property type="match status" value="1"/>
</dbReference>
<dbReference type="InterPro" id="IPR003959">
    <property type="entry name" value="ATPase_AAA_core"/>
</dbReference>
<dbReference type="RefSeq" id="WP_092117195.1">
    <property type="nucleotide sequence ID" value="NZ_FMXO01000003.1"/>
</dbReference>
<gene>
    <name evidence="6" type="primary">clpX</name>
    <name evidence="9" type="ORF">SAMN05660653_00651</name>
</gene>
<protein>
    <recommendedName>
        <fullName evidence="6">ATP-dependent Clp protease ATP-binding subunit ClpX</fullName>
    </recommendedName>
</protein>
<keyword evidence="2 6" id="KW-0547">Nucleotide-binding</keyword>
<comment type="function">
    <text evidence="6">ATP-dependent specificity component of the Clp protease. It directs the protease to specific substrates. Can perform chaperone functions in the absence of ClpP.</text>
</comment>
<keyword evidence="1 6" id="KW-0479">Metal-binding</keyword>
<dbReference type="HAMAP" id="MF_00175">
    <property type="entry name" value="ClpX"/>
    <property type="match status" value="1"/>
</dbReference>
<dbReference type="InterPro" id="IPR004487">
    <property type="entry name" value="Clp_protease_ATP-bd_su_ClpX"/>
</dbReference>
<comment type="similarity">
    <text evidence="6 7">Belongs to the ClpX chaperone family.</text>
</comment>
<dbReference type="PANTHER" id="PTHR48102:SF7">
    <property type="entry name" value="ATP-DEPENDENT CLP PROTEASE ATP-BINDING SUBUNIT CLPX-LIKE, MITOCHONDRIAL"/>
    <property type="match status" value="1"/>
</dbReference>
<dbReference type="InterPro" id="IPR046425">
    <property type="entry name" value="ClpX_bact"/>
</dbReference>
<dbReference type="GO" id="GO:0008270">
    <property type="term" value="F:zinc ion binding"/>
    <property type="evidence" value="ECO:0007669"/>
    <property type="project" value="UniProtKB-UniRule"/>
</dbReference>
<dbReference type="GO" id="GO:0051082">
    <property type="term" value="F:unfolded protein binding"/>
    <property type="evidence" value="ECO:0007669"/>
    <property type="project" value="UniProtKB-UniRule"/>
</dbReference>
<dbReference type="InterPro" id="IPR059188">
    <property type="entry name" value="Znf_CLPX-like"/>
</dbReference>
<keyword evidence="9" id="KW-0645">Protease</keyword>
<dbReference type="Pfam" id="PF07724">
    <property type="entry name" value="AAA_2"/>
    <property type="match status" value="1"/>
</dbReference>
<dbReference type="PROSITE" id="PS51902">
    <property type="entry name" value="CLPX_ZB"/>
    <property type="match status" value="1"/>
</dbReference>
<evidence type="ECO:0000256" key="2">
    <source>
        <dbReference type="ARBA" id="ARBA00022741"/>
    </source>
</evidence>
<dbReference type="GO" id="GO:0009376">
    <property type="term" value="C:HslUV protease complex"/>
    <property type="evidence" value="ECO:0007669"/>
    <property type="project" value="TreeGrafter"/>
</dbReference>
<evidence type="ECO:0000259" key="8">
    <source>
        <dbReference type="PROSITE" id="PS51902"/>
    </source>
</evidence>
<evidence type="ECO:0000256" key="6">
    <source>
        <dbReference type="HAMAP-Rule" id="MF_00175"/>
    </source>
</evidence>
<dbReference type="InterPro" id="IPR050052">
    <property type="entry name" value="ATP-dep_Clp_protease_ClpX"/>
</dbReference>
<dbReference type="FunFam" id="1.10.8.60:FF:000002">
    <property type="entry name" value="ATP-dependent Clp protease ATP-binding subunit ClpX"/>
    <property type="match status" value="1"/>
</dbReference>
<dbReference type="GO" id="GO:0016887">
    <property type="term" value="F:ATP hydrolysis activity"/>
    <property type="evidence" value="ECO:0007669"/>
    <property type="project" value="InterPro"/>
</dbReference>
<feature type="binding site" evidence="6">
    <location>
        <begin position="117"/>
        <end position="124"/>
    </location>
    <ligand>
        <name>ATP</name>
        <dbReference type="ChEBI" id="CHEBI:30616"/>
    </ligand>
</feature>
<dbReference type="FunFam" id="3.40.50.300:FF:000005">
    <property type="entry name" value="ATP-dependent Clp protease ATP-binding subunit ClpX"/>
    <property type="match status" value="1"/>
</dbReference>
<evidence type="ECO:0000313" key="10">
    <source>
        <dbReference type="Proteomes" id="UP000198771"/>
    </source>
</evidence>
<dbReference type="SUPFAM" id="SSF52540">
    <property type="entry name" value="P-loop containing nucleoside triphosphate hydrolases"/>
    <property type="match status" value="1"/>
</dbReference>
<dbReference type="Pfam" id="PF06689">
    <property type="entry name" value="zf-C4_ClpX"/>
    <property type="match status" value="1"/>
</dbReference>
<feature type="binding site" evidence="6 7">
    <location>
        <position position="35"/>
    </location>
    <ligand>
        <name>Zn(2+)</name>
        <dbReference type="ChEBI" id="CHEBI:29105"/>
    </ligand>
</feature>
<feature type="binding site" evidence="6 7">
    <location>
        <position position="13"/>
    </location>
    <ligand>
        <name>Zn(2+)</name>
        <dbReference type="ChEBI" id="CHEBI:29105"/>
    </ligand>
</feature>
<dbReference type="GO" id="GO:0140662">
    <property type="term" value="F:ATP-dependent protein folding chaperone"/>
    <property type="evidence" value="ECO:0007669"/>
    <property type="project" value="InterPro"/>
</dbReference>
<evidence type="ECO:0000256" key="7">
    <source>
        <dbReference type="PROSITE-ProRule" id="PRU01250"/>
    </source>
</evidence>
<comment type="subunit">
    <text evidence="6">Component of the ClpX-ClpP complex. Forms a hexameric ring that, in the presence of ATP, binds to fourteen ClpP subunits assembled into a disk-like structure with a central cavity, resembling the structure of eukaryotic proteasomes.</text>
</comment>
<feature type="binding site" evidence="6 7">
    <location>
        <position position="16"/>
    </location>
    <ligand>
        <name>Zn(2+)</name>
        <dbReference type="ChEBI" id="CHEBI:29105"/>
    </ligand>
</feature>
<organism evidence="9 10">
    <name type="scientific">Desulfonatronum thiosulfatophilum</name>
    <dbReference type="NCBI Taxonomy" id="617002"/>
    <lineage>
        <taxon>Bacteria</taxon>
        <taxon>Pseudomonadati</taxon>
        <taxon>Thermodesulfobacteriota</taxon>
        <taxon>Desulfovibrionia</taxon>
        <taxon>Desulfovibrionales</taxon>
        <taxon>Desulfonatronaceae</taxon>
        <taxon>Desulfonatronum</taxon>
    </lineage>
</organism>
<dbReference type="STRING" id="617002.SAMN05660653_00651"/>
<dbReference type="AlphaFoldDB" id="A0A1G6AY40"/>
<sequence>MAKKKSLHPQLCCSFCGKNQEQVRRLIAGPDVYICDECITLCGEIITQDDMSAEAPDEKLLTPAELHKLLDEFVIGQDQAKKILSVAVHNHYKRVFYASQMSNDVELDKSNILLMGPTGSGKTLVAKTLARILKVPFAIADATTLTEAGYVGEDVENILVQLLQNADFDIEAASKGIIYIDEIDKIARRADSPSITRDVSGEGVQQALLKIIEGTEANIPPKGGRKHPQQEYIRMNTSNILFIVGGAFIGLERIIQHRTQTKAMGFGACLTQQSDTPDCTLLQHVQPMDLTKFGFIPELVGRLPILATLQDLKEDDLVRILTEPKNALVKQYQKLFEMENVRLRFTQDSLRAIARKAIERKTGARGLRNVLESIMLDTSYRLPSLQGVKECVVNKSVVENESEPLLIYEQEAKTA</sequence>
<dbReference type="SMART" id="SM00994">
    <property type="entry name" value="zf-C4_ClpX"/>
    <property type="match status" value="1"/>
</dbReference>
<evidence type="ECO:0000256" key="3">
    <source>
        <dbReference type="ARBA" id="ARBA00022833"/>
    </source>
</evidence>
<dbReference type="GO" id="GO:0051301">
    <property type="term" value="P:cell division"/>
    <property type="evidence" value="ECO:0007669"/>
    <property type="project" value="TreeGrafter"/>
</dbReference>
<dbReference type="GO" id="GO:0051603">
    <property type="term" value="P:proteolysis involved in protein catabolic process"/>
    <property type="evidence" value="ECO:0007669"/>
    <property type="project" value="TreeGrafter"/>
</dbReference>
<evidence type="ECO:0000256" key="1">
    <source>
        <dbReference type="ARBA" id="ARBA00022723"/>
    </source>
</evidence>
<feature type="domain" description="ClpX-type ZB" evidence="8">
    <location>
        <begin position="1"/>
        <end position="54"/>
    </location>
</feature>
<dbReference type="Proteomes" id="UP000198771">
    <property type="component" value="Unassembled WGS sequence"/>
</dbReference>
<feature type="binding site" evidence="6 7">
    <location>
        <position position="38"/>
    </location>
    <ligand>
        <name>Zn(2+)</name>
        <dbReference type="ChEBI" id="CHEBI:29105"/>
    </ligand>
</feature>
<dbReference type="SMART" id="SM00382">
    <property type="entry name" value="AAA"/>
    <property type="match status" value="1"/>
</dbReference>
<keyword evidence="5 6" id="KW-0143">Chaperone</keyword>
<dbReference type="EMBL" id="FMXO01000003">
    <property type="protein sequence ID" value="SDB13292.1"/>
    <property type="molecule type" value="Genomic_DNA"/>
</dbReference>
<dbReference type="InterPro" id="IPR027417">
    <property type="entry name" value="P-loop_NTPase"/>
</dbReference>
<evidence type="ECO:0000313" key="9">
    <source>
        <dbReference type="EMBL" id="SDB13292.1"/>
    </source>
</evidence>
<dbReference type="OrthoDB" id="9804062at2"/>
<dbReference type="NCBIfam" id="NF003745">
    <property type="entry name" value="PRK05342.1"/>
    <property type="match status" value="1"/>
</dbReference>
<dbReference type="CDD" id="cd19497">
    <property type="entry name" value="RecA-like_ClpX"/>
    <property type="match status" value="1"/>
</dbReference>
<dbReference type="GO" id="GO:0046983">
    <property type="term" value="F:protein dimerization activity"/>
    <property type="evidence" value="ECO:0007669"/>
    <property type="project" value="UniProtKB-UniRule"/>
</dbReference>
<dbReference type="Gene3D" id="1.10.8.60">
    <property type="match status" value="1"/>
</dbReference>
<accession>A0A1G6AY40</accession>
<evidence type="ECO:0000256" key="4">
    <source>
        <dbReference type="ARBA" id="ARBA00022840"/>
    </source>
</evidence>
<dbReference type="InterPro" id="IPR019489">
    <property type="entry name" value="Clp_ATPase_C"/>
</dbReference>
<evidence type="ECO:0000256" key="5">
    <source>
        <dbReference type="ARBA" id="ARBA00023186"/>
    </source>
</evidence>
<keyword evidence="4 6" id="KW-0067">ATP-binding</keyword>
<proteinExistence type="inferred from homology"/>
<dbReference type="InterPro" id="IPR003593">
    <property type="entry name" value="AAA+_ATPase"/>
</dbReference>
<dbReference type="PANTHER" id="PTHR48102">
    <property type="entry name" value="ATP-DEPENDENT CLP PROTEASE ATP-BINDING SUBUNIT CLPX-LIKE, MITOCHONDRIAL-RELATED"/>
    <property type="match status" value="1"/>
</dbReference>
<dbReference type="InterPro" id="IPR038366">
    <property type="entry name" value="Znf_CppX_C4_sf"/>
</dbReference>
<keyword evidence="3 6" id="KW-0862">Zinc</keyword>
<keyword evidence="9" id="KW-0378">Hydrolase</keyword>
<reference evidence="9 10" key="1">
    <citation type="submission" date="2016-10" db="EMBL/GenBank/DDBJ databases">
        <authorList>
            <person name="de Groot N.N."/>
        </authorList>
    </citation>
    <scope>NUCLEOTIDE SEQUENCE [LARGE SCALE GENOMIC DNA]</scope>
    <source>
        <strain evidence="9 10">ASO4-2</strain>
    </source>
</reference>